<dbReference type="GO" id="GO:0005886">
    <property type="term" value="C:plasma membrane"/>
    <property type="evidence" value="ECO:0007669"/>
    <property type="project" value="UniProtKB-SubCell"/>
</dbReference>
<feature type="transmembrane region" description="Helical" evidence="8">
    <location>
        <begin position="71"/>
        <end position="91"/>
    </location>
</feature>
<dbReference type="CDD" id="cd06261">
    <property type="entry name" value="TM_PBP2"/>
    <property type="match status" value="1"/>
</dbReference>
<comment type="similarity">
    <text evidence="8">Belongs to the binding-protein-dependent transport system permease family.</text>
</comment>
<reference evidence="10" key="1">
    <citation type="journal article" date="2014" name="Int. J. Syst. Evol. Microbiol.">
        <title>Complete genome sequence of Corynebacterium casei LMG S-19264T (=DSM 44701T), isolated from a smear-ripened cheese.</title>
        <authorList>
            <consortium name="US DOE Joint Genome Institute (JGI-PGF)"/>
            <person name="Walter F."/>
            <person name="Albersmeier A."/>
            <person name="Kalinowski J."/>
            <person name="Ruckert C."/>
        </authorList>
    </citation>
    <scope>NUCLEOTIDE SEQUENCE</scope>
    <source>
        <strain evidence="10">CGMCC 1.14988</strain>
    </source>
</reference>
<proteinExistence type="inferred from homology"/>
<comment type="subcellular location">
    <subcellularLocation>
        <location evidence="1">Cell inner membrane</location>
        <topology evidence="1">Multi-pass membrane protein</topology>
    </subcellularLocation>
    <subcellularLocation>
        <location evidence="8">Cell membrane</location>
        <topology evidence="8">Multi-pass membrane protein</topology>
    </subcellularLocation>
</comment>
<accession>A0A8J3EU59</accession>
<feature type="transmembrane region" description="Helical" evidence="8">
    <location>
        <begin position="12"/>
        <end position="34"/>
    </location>
</feature>
<dbReference type="SUPFAM" id="SSF161098">
    <property type="entry name" value="MetI-like"/>
    <property type="match status" value="1"/>
</dbReference>
<keyword evidence="3" id="KW-1003">Cell membrane</keyword>
<feature type="transmembrane region" description="Helical" evidence="8">
    <location>
        <begin position="103"/>
        <end position="124"/>
    </location>
</feature>
<dbReference type="OrthoDB" id="9810794at2"/>
<dbReference type="GO" id="GO:0055085">
    <property type="term" value="P:transmembrane transport"/>
    <property type="evidence" value="ECO:0007669"/>
    <property type="project" value="InterPro"/>
</dbReference>
<dbReference type="EMBL" id="BMHA01000007">
    <property type="protein sequence ID" value="GGI07005.1"/>
    <property type="molecule type" value="Genomic_DNA"/>
</dbReference>
<keyword evidence="2 8" id="KW-0813">Transport</keyword>
<dbReference type="PANTHER" id="PTHR43357:SF4">
    <property type="entry name" value="INNER MEMBRANE ABC TRANSPORTER PERMEASE PROTEIN YDCV"/>
    <property type="match status" value="1"/>
</dbReference>
<comment type="caution">
    <text evidence="10">The sequence shown here is derived from an EMBL/GenBank/DDBJ whole genome shotgun (WGS) entry which is preliminary data.</text>
</comment>
<feature type="transmembrane region" description="Helical" evidence="8">
    <location>
        <begin position="178"/>
        <end position="202"/>
    </location>
</feature>
<evidence type="ECO:0000256" key="1">
    <source>
        <dbReference type="ARBA" id="ARBA00004429"/>
    </source>
</evidence>
<reference evidence="10" key="2">
    <citation type="submission" date="2020-09" db="EMBL/GenBank/DDBJ databases">
        <authorList>
            <person name="Sun Q."/>
            <person name="Zhou Y."/>
        </authorList>
    </citation>
    <scope>NUCLEOTIDE SEQUENCE</scope>
    <source>
        <strain evidence="10">CGMCC 1.14988</strain>
    </source>
</reference>
<keyword evidence="7 8" id="KW-0472">Membrane</keyword>
<evidence type="ECO:0000256" key="4">
    <source>
        <dbReference type="ARBA" id="ARBA00022519"/>
    </source>
</evidence>
<dbReference type="PANTHER" id="PTHR43357">
    <property type="entry name" value="INNER MEMBRANE ABC TRANSPORTER PERMEASE PROTEIN YDCV"/>
    <property type="match status" value="1"/>
</dbReference>
<keyword evidence="6 8" id="KW-1133">Transmembrane helix</keyword>
<keyword evidence="4" id="KW-0997">Cell inner membrane</keyword>
<keyword evidence="5 8" id="KW-0812">Transmembrane</keyword>
<dbReference type="RefSeq" id="WP_130649178.1">
    <property type="nucleotide sequence ID" value="NZ_BMHA01000007.1"/>
</dbReference>
<evidence type="ECO:0000256" key="6">
    <source>
        <dbReference type="ARBA" id="ARBA00022989"/>
    </source>
</evidence>
<evidence type="ECO:0000313" key="10">
    <source>
        <dbReference type="EMBL" id="GGI07005.1"/>
    </source>
</evidence>
<dbReference type="InterPro" id="IPR035906">
    <property type="entry name" value="MetI-like_sf"/>
</dbReference>
<sequence>MTTRQLTRGALVTLAVLTAVFLLLPVVIIVPMSFSDATLLQFPPEAWSLRWYENFFATPTWTESALTSLRIALLVTVASVVLGTLAALGMVRGRLPLRSLVTGLVLAPIIVPYVIIGLAVYAVFLQLGLTETTLGFVLVHTALAVPYVTINVVAALYGFDRRLELAAQNLGAGPLSTFFRITLPLIGPSMLAGALFAFVISWDEVVTSIFLSGPQVTTLPVRMWSGVRVSVDPTVAAISSLLLLMTLTLFTLAALGRLLRRRRLRANDTETP</sequence>
<dbReference type="InterPro" id="IPR000515">
    <property type="entry name" value="MetI-like"/>
</dbReference>
<evidence type="ECO:0000256" key="2">
    <source>
        <dbReference type="ARBA" id="ARBA00022448"/>
    </source>
</evidence>
<organism evidence="10 11">
    <name type="scientific">Egicoccus halophilus</name>
    <dbReference type="NCBI Taxonomy" id="1670830"/>
    <lineage>
        <taxon>Bacteria</taxon>
        <taxon>Bacillati</taxon>
        <taxon>Actinomycetota</taxon>
        <taxon>Nitriliruptoria</taxon>
        <taxon>Egicoccales</taxon>
        <taxon>Egicoccaceae</taxon>
        <taxon>Egicoccus</taxon>
    </lineage>
</organism>
<dbReference type="PROSITE" id="PS50928">
    <property type="entry name" value="ABC_TM1"/>
    <property type="match status" value="1"/>
</dbReference>
<evidence type="ECO:0000313" key="11">
    <source>
        <dbReference type="Proteomes" id="UP000650511"/>
    </source>
</evidence>
<evidence type="ECO:0000256" key="8">
    <source>
        <dbReference type="RuleBase" id="RU363032"/>
    </source>
</evidence>
<dbReference type="Pfam" id="PF00528">
    <property type="entry name" value="BPD_transp_1"/>
    <property type="match status" value="1"/>
</dbReference>
<name>A0A8J3EU59_9ACTN</name>
<evidence type="ECO:0000256" key="3">
    <source>
        <dbReference type="ARBA" id="ARBA00022475"/>
    </source>
</evidence>
<dbReference type="AlphaFoldDB" id="A0A8J3EU59"/>
<evidence type="ECO:0000259" key="9">
    <source>
        <dbReference type="PROSITE" id="PS50928"/>
    </source>
</evidence>
<feature type="transmembrane region" description="Helical" evidence="8">
    <location>
        <begin position="136"/>
        <end position="157"/>
    </location>
</feature>
<gene>
    <name evidence="10" type="ORF">GCM10011354_21930</name>
</gene>
<evidence type="ECO:0000256" key="7">
    <source>
        <dbReference type="ARBA" id="ARBA00023136"/>
    </source>
</evidence>
<protein>
    <submittedName>
        <fullName evidence="10">Polyamine ABC transporter permease</fullName>
    </submittedName>
</protein>
<keyword evidence="11" id="KW-1185">Reference proteome</keyword>
<dbReference type="Gene3D" id="1.10.3720.10">
    <property type="entry name" value="MetI-like"/>
    <property type="match status" value="1"/>
</dbReference>
<evidence type="ECO:0000256" key="5">
    <source>
        <dbReference type="ARBA" id="ARBA00022692"/>
    </source>
</evidence>
<dbReference type="Proteomes" id="UP000650511">
    <property type="component" value="Unassembled WGS sequence"/>
</dbReference>
<feature type="transmembrane region" description="Helical" evidence="8">
    <location>
        <begin position="234"/>
        <end position="255"/>
    </location>
</feature>
<feature type="domain" description="ABC transmembrane type-1" evidence="9">
    <location>
        <begin position="65"/>
        <end position="253"/>
    </location>
</feature>